<gene>
    <name evidence="2" type="ORF">SBRCBS47491_001460</name>
</gene>
<protein>
    <submittedName>
        <fullName evidence="2">Uncharacterized protein</fullName>
    </submittedName>
</protein>
<feature type="region of interest" description="Disordered" evidence="1">
    <location>
        <begin position="132"/>
        <end position="241"/>
    </location>
</feature>
<accession>A0ABP0AZ92</accession>
<keyword evidence="3" id="KW-1185">Reference proteome</keyword>
<evidence type="ECO:0000313" key="2">
    <source>
        <dbReference type="EMBL" id="CAK7212429.1"/>
    </source>
</evidence>
<evidence type="ECO:0000256" key="1">
    <source>
        <dbReference type="SAM" id="MobiDB-lite"/>
    </source>
</evidence>
<name>A0ABP0AZ92_9PEZI</name>
<dbReference type="EMBL" id="CAWUHC010000008">
    <property type="protein sequence ID" value="CAK7212429.1"/>
    <property type="molecule type" value="Genomic_DNA"/>
</dbReference>
<reference evidence="2 3" key="1">
    <citation type="submission" date="2024-01" db="EMBL/GenBank/DDBJ databases">
        <authorList>
            <person name="Allen C."/>
            <person name="Tagirdzhanova G."/>
        </authorList>
    </citation>
    <scope>NUCLEOTIDE SEQUENCE [LARGE SCALE GENOMIC DNA]</scope>
</reference>
<sequence length="241" mass="27163">MDPDCAICRAPATIGCDCEARGLEIAVSQAEKRMMQAIYDDIRIWVREHARDYILEYFSLLKEKRLKAHDQNMERIKAQAYYYHTQPHPGEIQQAQMAFKRGIDEDWQSSVQRYPEVLEYYYSLVSLTLPSDDDPNVRDPPLSALSGNRKSGRRTAAPATIASGVESIAAPPPIPAPQRISMYGHPREGREGGTVRGRTPPAPASERMVPPPDRRTPMPARDRRSFRPPPPGPPSSYYPGY</sequence>
<evidence type="ECO:0000313" key="3">
    <source>
        <dbReference type="Proteomes" id="UP001642406"/>
    </source>
</evidence>
<comment type="caution">
    <text evidence="2">The sequence shown here is derived from an EMBL/GenBank/DDBJ whole genome shotgun (WGS) entry which is preliminary data.</text>
</comment>
<feature type="compositionally biased region" description="Basic and acidic residues" evidence="1">
    <location>
        <begin position="212"/>
        <end position="225"/>
    </location>
</feature>
<proteinExistence type="predicted"/>
<organism evidence="2 3">
    <name type="scientific">Sporothrix bragantina</name>
    <dbReference type="NCBI Taxonomy" id="671064"/>
    <lineage>
        <taxon>Eukaryota</taxon>
        <taxon>Fungi</taxon>
        <taxon>Dikarya</taxon>
        <taxon>Ascomycota</taxon>
        <taxon>Pezizomycotina</taxon>
        <taxon>Sordariomycetes</taxon>
        <taxon>Sordariomycetidae</taxon>
        <taxon>Ophiostomatales</taxon>
        <taxon>Ophiostomataceae</taxon>
        <taxon>Sporothrix</taxon>
    </lineage>
</organism>
<dbReference type="Proteomes" id="UP001642406">
    <property type="component" value="Unassembled WGS sequence"/>
</dbReference>
<feature type="compositionally biased region" description="Pro residues" evidence="1">
    <location>
        <begin position="227"/>
        <end position="241"/>
    </location>
</feature>